<dbReference type="Gene3D" id="2.40.30.10">
    <property type="entry name" value="Translation factors"/>
    <property type="match status" value="1"/>
</dbReference>
<keyword evidence="2" id="KW-0396">Initiation factor</keyword>
<dbReference type="SUPFAM" id="SSF52540">
    <property type="entry name" value="P-loop containing nucleoside triphosphate hydrolases"/>
    <property type="match status" value="1"/>
</dbReference>
<evidence type="ECO:0000256" key="3">
    <source>
        <dbReference type="ARBA" id="ARBA00022741"/>
    </source>
</evidence>
<comment type="similarity">
    <text evidence="1">Belongs to the TRAFAC class translation factor GTPase superfamily. Classic translation factor GTPase family. IF-2 subfamily.</text>
</comment>
<comment type="caution">
    <text evidence="8">The sequence shown here is derived from an EMBL/GenBank/DDBJ whole genome shotgun (WGS) entry which is preliminary data.</text>
</comment>
<evidence type="ECO:0000256" key="5">
    <source>
        <dbReference type="ARBA" id="ARBA00023134"/>
    </source>
</evidence>
<dbReference type="Gene3D" id="3.40.50.300">
    <property type="entry name" value="P-loop containing nucleotide triphosphate hydrolases"/>
    <property type="match status" value="1"/>
</dbReference>
<feature type="domain" description="Tr-type G" evidence="7">
    <location>
        <begin position="104"/>
        <end position="322"/>
    </location>
</feature>
<keyword evidence="9" id="KW-1185">Reference proteome</keyword>
<protein>
    <recommendedName>
        <fullName evidence="7">Tr-type G domain-containing protein</fullName>
    </recommendedName>
</protein>
<evidence type="ECO:0000259" key="7">
    <source>
        <dbReference type="PROSITE" id="PS51722"/>
    </source>
</evidence>
<evidence type="ECO:0000256" key="6">
    <source>
        <dbReference type="SAM" id="MobiDB-lite"/>
    </source>
</evidence>
<dbReference type="GO" id="GO:0003743">
    <property type="term" value="F:translation initiation factor activity"/>
    <property type="evidence" value="ECO:0007669"/>
    <property type="project" value="UniProtKB-KW"/>
</dbReference>
<dbReference type="InterPro" id="IPR000795">
    <property type="entry name" value="T_Tr_GTP-bd_dom"/>
</dbReference>
<dbReference type="CDD" id="cd01887">
    <property type="entry name" value="IF2_eIF5B"/>
    <property type="match status" value="1"/>
</dbReference>
<sequence length="462" mass="52119">MKKVHVVVMETSQPQQKLHHPQNEDEEEDDEEEDESEEGEGEKKEETHIQPGRVKGGKTQTSDSSSESDIEDGQSKEERLYDRAKRRIEKRRQKNLRNINMNQPRAPVVCVLGHLDTGKTKLLDKLRHTRVQDGEVGGMTQHIGATNVPLEAIIELTKMVNNFGKENIKIPGMVIIDTPGHKSFSNLRNRGSYLCDIGILVVDIMHGLESQTLESIILLREKKRPFIVALNKVIDRLYDWKEGPEEDVLATLKKQKKNTQDEFEERVKAIMLEFAQKGLNSVLFHENKDPRTFVSLVPTSAHSGDGIGNLIATVVELTQTMMARRLAHSDELRAHVMEVKALQGMGTTIDVILTNGRLREGETIIVPGVDGPIVTQIRGLLLPPPLKELRVKNQYEKHKELSMAQGVKILGKDLEKTLAGLPLLVANKEDEVPVLRDELVRVQEQKPVLDNKRLAAWHNLFA</sequence>
<dbReference type="FunFam" id="3.40.50.300:FF:000112">
    <property type="entry name" value="Eukaryotic translation initiation factor 5B"/>
    <property type="match status" value="1"/>
</dbReference>
<proteinExistence type="inferred from homology"/>
<reference evidence="8" key="1">
    <citation type="journal article" date="2023" name="Science">
        <title>Genome structures resolve the early diversification of teleost fishes.</title>
        <authorList>
            <person name="Parey E."/>
            <person name="Louis A."/>
            <person name="Montfort J."/>
            <person name="Bouchez O."/>
            <person name="Roques C."/>
            <person name="Iampietro C."/>
            <person name="Lluch J."/>
            <person name="Castinel A."/>
            <person name="Donnadieu C."/>
            <person name="Desvignes T."/>
            <person name="Floi Bucao C."/>
            <person name="Jouanno E."/>
            <person name="Wen M."/>
            <person name="Mejri S."/>
            <person name="Dirks R."/>
            <person name="Jansen H."/>
            <person name="Henkel C."/>
            <person name="Chen W.J."/>
            <person name="Zahm M."/>
            <person name="Cabau C."/>
            <person name="Klopp C."/>
            <person name="Thompson A.W."/>
            <person name="Robinson-Rechavi M."/>
            <person name="Braasch I."/>
            <person name="Lecointre G."/>
            <person name="Bobe J."/>
            <person name="Postlethwait J.H."/>
            <person name="Berthelot C."/>
            <person name="Roest Crollius H."/>
            <person name="Guiguen Y."/>
        </authorList>
    </citation>
    <scope>NUCLEOTIDE SEQUENCE</scope>
    <source>
        <strain evidence="8">NC1722</strain>
    </source>
</reference>
<feature type="region of interest" description="Disordered" evidence="6">
    <location>
        <begin position="1"/>
        <end position="96"/>
    </location>
</feature>
<dbReference type="InterPro" id="IPR027417">
    <property type="entry name" value="P-loop_NTPase"/>
</dbReference>
<evidence type="ECO:0000313" key="9">
    <source>
        <dbReference type="Proteomes" id="UP001221898"/>
    </source>
</evidence>
<dbReference type="PRINTS" id="PR00315">
    <property type="entry name" value="ELONGATNFCT"/>
</dbReference>
<dbReference type="PANTHER" id="PTHR43381">
    <property type="entry name" value="TRANSLATION INITIATION FACTOR IF-2-RELATED"/>
    <property type="match status" value="1"/>
</dbReference>
<gene>
    <name evidence="8" type="ORF">AAFF_G00432630</name>
</gene>
<dbReference type="PANTHER" id="PTHR43381:SF4">
    <property type="entry name" value="EUKARYOTIC TRANSLATION INITIATION FACTOR 5B"/>
    <property type="match status" value="1"/>
</dbReference>
<keyword evidence="4" id="KW-0648">Protein biosynthesis</keyword>
<keyword evidence="5" id="KW-0342">GTP-binding</keyword>
<organism evidence="8 9">
    <name type="scientific">Aldrovandia affinis</name>
    <dbReference type="NCBI Taxonomy" id="143900"/>
    <lineage>
        <taxon>Eukaryota</taxon>
        <taxon>Metazoa</taxon>
        <taxon>Chordata</taxon>
        <taxon>Craniata</taxon>
        <taxon>Vertebrata</taxon>
        <taxon>Euteleostomi</taxon>
        <taxon>Actinopterygii</taxon>
        <taxon>Neopterygii</taxon>
        <taxon>Teleostei</taxon>
        <taxon>Notacanthiformes</taxon>
        <taxon>Halosauridae</taxon>
        <taxon>Aldrovandia</taxon>
    </lineage>
</organism>
<feature type="compositionally biased region" description="Acidic residues" evidence="6">
    <location>
        <begin position="24"/>
        <end position="40"/>
    </location>
</feature>
<dbReference type="EMBL" id="JAINUG010000094">
    <property type="protein sequence ID" value="KAJ8397916.1"/>
    <property type="molecule type" value="Genomic_DNA"/>
</dbReference>
<name>A0AAD7WI57_9TELE</name>
<dbReference type="FunFam" id="2.40.30.10:FF:000013">
    <property type="entry name" value="eukaryotic translation initiation factor 5B"/>
    <property type="match status" value="1"/>
</dbReference>
<dbReference type="GO" id="GO:0003924">
    <property type="term" value="F:GTPase activity"/>
    <property type="evidence" value="ECO:0007669"/>
    <property type="project" value="InterPro"/>
</dbReference>
<dbReference type="PROSITE" id="PS51722">
    <property type="entry name" value="G_TR_2"/>
    <property type="match status" value="1"/>
</dbReference>
<evidence type="ECO:0000256" key="1">
    <source>
        <dbReference type="ARBA" id="ARBA00007733"/>
    </source>
</evidence>
<dbReference type="Proteomes" id="UP001221898">
    <property type="component" value="Unassembled WGS sequence"/>
</dbReference>
<feature type="compositionally biased region" description="Basic and acidic residues" evidence="6">
    <location>
        <begin position="73"/>
        <end position="83"/>
    </location>
</feature>
<keyword evidence="3" id="KW-0547">Nucleotide-binding</keyword>
<dbReference type="AlphaFoldDB" id="A0AAD7WI57"/>
<dbReference type="GO" id="GO:0005525">
    <property type="term" value="F:GTP binding"/>
    <property type="evidence" value="ECO:0007669"/>
    <property type="project" value="UniProtKB-KW"/>
</dbReference>
<dbReference type="CDD" id="cd03703">
    <property type="entry name" value="aeIF5B_II"/>
    <property type="match status" value="1"/>
</dbReference>
<dbReference type="GO" id="GO:0005739">
    <property type="term" value="C:mitochondrion"/>
    <property type="evidence" value="ECO:0007669"/>
    <property type="project" value="TreeGrafter"/>
</dbReference>
<evidence type="ECO:0000313" key="8">
    <source>
        <dbReference type="EMBL" id="KAJ8397916.1"/>
    </source>
</evidence>
<dbReference type="InterPro" id="IPR015760">
    <property type="entry name" value="TIF_IF2"/>
</dbReference>
<evidence type="ECO:0000256" key="2">
    <source>
        <dbReference type="ARBA" id="ARBA00022540"/>
    </source>
</evidence>
<accession>A0AAD7WI57</accession>
<evidence type="ECO:0000256" key="4">
    <source>
        <dbReference type="ARBA" id="ARBA00022917"/>
    </source>
</evidence>
<dbReference type="Pfam" id="PF00009">
    <property type="entry name" value="GTP_EFTU"/>
    <property type="match status" value="1"/>
</dbReference>
<feature type="compositionally biased region" description="Basic residues" evidence="6">
    <location>
        <begin position="84"/>
        <end position="95"/>
    </location>
</feature>